<dbReference type="EMBL" id="HACG01037788">
    <property type="protein sequence ID" value="CEK84653.1"/>
    <property type="molecule type" value="Transcribed_RNA"/>
</dbReference>
<dbReference type="EMBL" id="HACG01037783">
    <property type="protein sequence ID" value="CEK84648.1"/>
    <property type="molecule type" value="Transcribed_RNA"/>
</dbReference>
<dbReference type="EMBL" id="HACG01037786">
    <property type="protein sequence ID" value="CEK84651.1"/>
    <property type="molecule type" value="Transcribed_RNA"/>
</dbReference>
<gene>
    <name evidence="2" type="primary">ORF143745</name>
    <name evidence="1" type="synonym">ORF143740</name>
    <name evidence="3" type="synonym">ORF143752</name>
    <name evidence="4" type="synonym">ORF143757</name>
    <name evidence="5" type="synonym">ORF143759</name>
    <name evidence="6" type="synonym">ORF143760</name>
    <name evidence="7" type="synonym">ORF143762</name>
    <name evidence="8" type="synonym">ORF143764</name>
</gene>
<evidence type="ECO:0000313" key="6">
    <source>
        <dbReference type="EMBL" id="CEK84652.1"/>
    </source>
</evidence>
<accession>A0A0B7AX51</accession>
<dbReference type="EMBL" id="HACG01037789">
    <property type="protein sequence ID" value="CEK84654.1"/>
    <property type="molecule type" value="Transcribed_RNA"/>
</dbReference>
<evidence type="ECO:0000313" key="4">
    <source>
        <dbReference type="EMBL" id="CEK84650.1"/>
    </source>
</evidence>
<dbReference type="AlphaFoldDB" id="A0A0B7AX51"/>
<dbReference type="EMBL" id="HACG01037781">
    <property type="protein sequence ID" value="CEK84646.1"/>
    <property type="molecule type" value="Transcribed_RNA"/>
</dbReference>
<reference evidence="2" key="1">
    <citation type="submission" date="2014-12" db="EMBL/GenBank/DDBJ databases">
        <title>Insight into the proteome of Arion vulgaris.</title>
        <authorList>
            <person name="Aradska J."/>
            <person name="Bulat T."/>
            <person name="Smidak R."/>
            <person name="Sarate P."/>
            <person name="Gangsoo J."/>
            <person name="Sialana F."/>
            <person name="Bilban M."/>
            <person name="Lubec G."/>
        </authorList>
    </citation>
    <scope>NUCLEOTIDE SEQUENCE</scope>
    <source>
        <tissue evidence="2">Skin</tissue>
    </source>
</reference>
<evidence type="ECO:0000313" key="1">
    <source>
        <dbReference type="EMBL" id="CEK84644.1"/>
    </source>
</evidence>
<evidence type="ECO:0000313" key="2">
    <source>
        <dbReference type="EMBL" id="CEK84646.1"/>
    </source>
</evidence>
<evidence type="ECO:0000313" key="3">
    <source>
        <dbReference type="EMBL" id="CEK84648.1"/>
    </source>
</evidence>
<proteinExistence type="predicted"/>
<evidence type="ECO:0000313" key="7">
    <source>
        <dbReference type="EMBL" id="CEK84653.1"/>
    </source>
</evidence>
<protein>
    <submittedName>
        <fullName evidence="2">Uncharacterized protein</fullName>
    </submittedName>
</protein>
<sequence length="54" mass="6464">MHEYNQISNNKIQSFETKCYRKVLRTSVTEKRKNIDNPQDLNIEEYCLINKSVS</sequence>
<evidence type="ECO:0000313" key="8">
    <source>
        <dbReference type="EMBL" id="CEK84654.1"/>
    </source>
</evidence>
<organism evidence="2">
    <name type="scientific">Arion vulgaris</name>
    <dbReference type="NCBI Taxonomy" id="1028688"/>
    <lineage>
        <taxon>Eukaryota</taxon>
        <taxon>Metazoa</taxon>
        <taxon>Spiralia</taxon>
        <taxon>Lophotrochozoa</taxon>
        <taxon>Mollusca</taxon>
        <taxon>Gastropoda</taxon>
        <taxon>Heterobranchia</taxon>
        <taxon>Euthyneura</taxon>
        <taxon>Panpulmonata</taxon>
        <taxon>Eupulmonata</taxon>
        <taxon>Stylommatophora</taxon>
        <taxon>Helicina</taxon>
        <taxon>Arionoidea</taxon>
        <taxon>Arionidae</taxon>
        <taxon>Arion</taxon>
    </lineage>
</organism>
<dbReference type="EMBL" id="HACG01037785">
    <property type="protein sequence ID" value="CEK84650.1"/>
    <property type="molecule type" value="Transcribed_RNA"/>
</dbReference>
<evidence type="ECO:0000313" key="5">
    <source>
        <dbReference type="EMBL" id="CEK84651.1"/>
    </source>
</evidence>
<name>A0A0B7AX51_9EUPU</name>
<dbReference type="EMBL" id="HACG01037787">
    <property type="protein sequence ID" value="CEK84652.1"/>
    <property type="molecule type" value="Transcribed_RNA"/>
</dbReference>
<dbReference type="EMBL" id="HACG01037779">
    <property type="protein sequence ID" value="CEK84644.1"/>
    <property type="molecule type" value="Transcribed_RNA"/>
</dbReference>